<reference evidence="3 4" key="1">
    <citation type="submission" date="2023-11" db="EMBL/GenBank/DDBJ databases">
        <title>Halocaridina rubra genome assembly.</title>
        <authorList>
            <person name="Smith C."/>
        </authorList>
    </citation>
    <scope>NUCLEOTIDE SEQUENCE [LARGE SCALE GENOMIC DNA]</scope>
    <source>
        <strain evidence="3">EP-1</strain>
        <tissue evidence="3">Whole</tissue>
    </source>
</reference>
<dbReference type="InterPro" id="IPR015816">
    <property type="entry name" value="Vitellinogen_b-sht_N"/>
</dbReference>
<evidence type="ECO:0000256" key="2">
    <source>
        <dbReference type="SAM" id="SignalP"/>
    </source>
</evidence>
<proteinExistence type="predicted"/>
<dbReference type="EMBL" id="JAXCGZ010009471">
    <property type="protein sequence ID" value="KAK7077103.1"/>
    <property type="molecule type" value="Genomic_DNA"/>
</dbReference>
<evidence type="ECO:0000313" key="4">
    <source>
        <dbReference type="Proteomes" id="UP001381693"/>
    </source>
</evidence>
<dbReference type="Gene3D" id="2.30.230.10">
    <property type="entry name" value="Lipovitellin, beta-sheet shell regions, chain A"/>
    <property type="match status" value="1"/>
</dbReference>
<accession>A0AAN8X9Q0</accession>
<keyword evidence="2" id="KW-0732">Signal</keyword>
<feature type="signal peptide" evidence="2">
    <location>
        <begin position="1"/>
        <end position="22"/>
    </location>
</feature>
<feature type="chain" id="PRO_5042948959" evidence="2">
    <location>
        <begin position="23"/>
        <end position="345"/>
    </location>
</feature>
<dbReference type="SUPFAM" id="SSF56968">
    <property type="entry name" value="Lipovitellin-phosvitin complex, beta-sheet shell regions"/>
    <property type="match status" value="1"/>
</dbReference>
<evidence type="ECO:0000313" key="3">
    <source>
        <dbReference type="EMBL" id="KAK7077103.1"/>
    </source>
</evidence>
<keyword evidence="4" id="KW-1185">Reference proteome</keyword>
<comment type="caution">
    <text evidence="3">The sequence shown here is derived from an EMBL/GenBank/DDBJ whole genome shotgun (WGS) entry which is preliminary data.</text>
</comment>
<dbReference type="GO" id="GO:0005319">
    <property type="term" value="F:lipid transporter activity"/>
    <property type="evidence" value="ECO:0007669"/>
    <property type="project" value="InterPro"/>
</dbReference>
<evidence type="ECO:0000256" key="1">
    <source>
        <dbReference type="SAM" id="MobiDB-lite"/>
    </source>
</evidence>
<sequence length="345" mass="38590">MKKVNIIIYLLGLLVIVSLGSADREEIRAFIRHGGTSGRGRAERRGASDRRNRTDRRERGDIRDRDDRIEETGKRQDPNHICSQDPPECDGIGLAHLPLKHTLTYNLDGTWDLLLDIKNEAPRPKVSSKNVVLEGQVSLTRVSECRIRVVLQNATSSDWPIPVGTFESHIVVSSGVMQAVCGERDVSQLHPYPTSHLYSLVRSIVSASLNLSPFVDDQDDVIVENDHMGECETRYETVHLEPDVQELKRTKNLHLCVGHSGSNTKPSLHLDDKNIWECFHTYRSQEDQLVIGNSSNIETDNPRLIKITCSQFMTMSDAANFSASLNLSLANIEEWIPDGGSDGCV</sequence>
<feature type="region of interest" description="Disordered" evidence="1">
    <location>
        <begin position="35"/>
        <end position="85"/>
    </location>
</feature>
<dbReference type="Proteomes" id="UP001381693">
    <property type="component" value="Unassembled WGS sequence"/>
</dbReference>
<feature type="compositionally biased region" description="Basic and acidic residues" evidence="1">
    <location>
        <begin position="40"/>
        <end position="78"/>
    </location>
</feature>
<dbReference type="InterPro" id="IPR015819">
    <property type="entry name" value="Lipid_transp_b-sht_shell"/>
</dbReference>
<gene>
    <name evidence="3" type="ORF">SK128_015808</name>
</gene>
<dbReference type="AlphaFoldDB" id="A0AAN8X9Q0"/>
<protein>
    <submittedName>
        <fullName evidence="3">Uncharacterized protein</fullName>
    </submittedName>
</protein>
<organism evidence="3 4">
    <name type="scientific">Halocaridina rubra</name>
    <name type="common">Hawaiian red shrimp</name>
    <dbReference type="NCBI Taxonomy" id="373956"/>
    <lineage>
        <taxon>Eukaryota</taxon>
        <taxon>Metazoa</taxon>
        <taxon>Ecdysozoa</taxon>
        <taxon>Arthropoda</taxon>
        <taxon>Crustacea</taxon>
        <taxon>Multicrustacea</taxon>
        <taxon>Malacostraca</taxon>
        <taxon>Eumalacostraca</taxon>
        <taxon>Eucarida</taxon>
        <taxon>Decapoda</taxon>
        <taxon>Pleocyemata</taxon>
        <taxon>Caridea</taxon>
        <taxon>Atyoidea</taxon>
        <taxon>Atyidae</taxon>
        <taxon>Halocaridina</taxon>
    </lineage>
</organism>
<name>A0AAN8X9Q0_HALRR</name>